<keyword evidence="2" id="KW-1133">Transmembrane helix</keyword>
<dbReference type="Pfam" id="PF03816">
    <property type="entry name" value="LytR_cpsA_psr"/>
    <property type="match status" value="1"/>
</dbReference>
<dbReference type="Gene3D" id="3.40.630.190">
    <property type="entry name" value="LCP protein"/>
    <property type="match status" value="1"/>
</dbReference>
<name>A0A1G2FSR4_9BACT</name>
<comment type="similarity">
    <text evidence="1">Belongs to the LytR/CpsA/Psr (LCP) family.</text>
</comment>
<dbReference type="Proteomes" id="UP000177126">
    <property type="component" value="Unassembled WGS sequence"/>
</dbReference>
<dbReference type="InterPro" id="IPR004474">
    <property type="entry name" value="LytR_CpsA_psr"/>
</dbReference>
<evidence type="ECO:0000313" key="4">
    <source>
        <dbReference type="EMBL" id="OGZ41115.1"/>
    </source>
</evidence>
<dbReference type="InterPro" id="IPR050922">
    <property type="entry name" value="LytR/CpsA/Psr_CW_biosynth"/>
</dbReference>
<protein>
    <recommendedName>
        <fullName evidence="3">Cell envelope-related transcriptional attenuator domain-containing protein</fullName>
    </recommendedName>
</protein>
<keyword evidence="2" id="KW-0472">Membrane</keyword>
<feature type="transmembrane region" description="Helical" evidence="2">
    <location>
        <begin position="28"/>
        <end position="50"/>
    </location>
</feature>
<evidence type="ECO:0000313" key="5">
    <source>
        <dbReference type="Proteomes" id="UP000177126"/>
    </source>
</evidence>
<dbReference type="PANTHER" id="PTHR33392:SF6">
    <property type="entry name" value="POLYISOPRENYL-TEICHOIC ACID--PEPTIDOGLYCAN TEICHOIC ACID TRANSFERASE TAGU"/>
    <property type="match status" value="1"/>
</dbReference>
<accession>A0A1G2FSR4</accession>
<dbReference type="EMBL" id="MHNF01000019">
    <property type="protein sequence ID" value="OGZ41115.1"/>
    <property type="molecule type" value="Genomic_DNA"/>
</dbReference>
<feature type="domain" description="Cell envelope-related transcriptional attenuator" evidence="3">
    <location>
        <begin position="104"/>
        <end position="285"/>
    </location>
</feature>
<comment type="caution">
    <text evidence="4">The sequence shown here is derived from an EMBL/GenBank/DDBJ whole genome shotgun (WGS) entry which is preliminary data.</text>
</comment>
<dbReference type="NCBIfam" id="TIGR00350">
    <property type="entry name" value="lytR_cpsA_psr"/>
    <property type="match status" value="1"/>
</dbReference>
<sequence length="376" mass="41546">MSTDNFDKQEELEGFIREPKPRPRWRRFAFGSWILVLVVILVGVGGSLIYKTGFTFSQIQTEKIDNLGLTENMVTPMPAPDSDQINILLLGLRGETDPNGGLLTDSIMVLSIKKSTGQVALISIPRDLYVAIPSTNTKEKINYAYALGFEKKGAAGALLFSKIAVSQVTGLYIDRAISVDHQALKDIVDTLGGITITLDKPFIEDQQWFDGGDAGFSSAFFIRTTMATSSNGEIKSQKWVFEIPAGISNLDGSTALYFARARYSSSDFDRVRRQQMVLAAMKEKALSLGVLANPVKIFQILDSLSRNVKTDMDADDFKNLISIADNLKTKNIIHKVFDTTPEGLLRTSRTDSGSYILLPQSDNFSKIQEACKNIFN</sequence>
<organism evidence="4 5">
    <name type="scientific">Candidatus Portnoybacteria bacterium RIFCSPLOWO2_02_FULL_39_11</name>
    <dbReference type="NCBI Taxonomy" id="1802001"/>
    <lineage>
        <taxon>Bacteria</taxon>
        <taxon>Candidatus Portnoyibacteriota</taxon>
    </lineage>
</organism>
<dbReference type="AlphaFoldDB" id="A0A1G2FSR4"/>
<gene>
    <name evidence="4" type="ORF">A3B04_01320</name>
</gene>
<reference evidence="4 5" key="1">
    <citation type="journal article" date="2016" name="Nat. Commun.">
        <title>Thousands of microbial genomes shed light on interconnected biogeochemical processes in an aquifer system.</title>
        <authorList>
            <person name="Anantharaman K."/>
            <person name="Brown C.T."/>
            <person name="Hug L.A."/>
            <person name="Sharon I."/>
            <person name="Castelle C.J."/>
            <person name="Probst A.J."/>
            <person name="Thomas B.C."/>
            <person name="Singh A."/>
            <person name="Wilkins M.J."/>
            <person name="Karaoz U."/>
            <person name="Brodie E.L."/>
            <person name="Williams K.H."/>
            <person name="Hubbard S.S."/>
            <person name="Banfield J.F."/>
        </authorList>
    </citation>
    <scope>NUCLEOTIDE SEQUENCE [LARGE SCALE GENOMIC DNA]</scope>
</reference>
<proteinExistence type="inferred from homology"/>
<evidence type="ECO:0000256" key="1">
    <source>
        <dbReference type="ARBA" id="ARBA00006068"/>
    </source>
</evidence>
<keyword evidence="2" id="KW-0812">Transmembrane</keyword>
<evidence type="ECO:0000256" key="2">
    <source>
        <dbReference type="SAM" id="Phobius"/>
    </source>
</evidence>
<evidence type="ECO:0000259" key="3">
    <source>
        <dbReference type="Pfam" id="PF03816"/>
    </source>
</evidence>
<dbReference type="PANTHER" id="PTHR33392">
    <property type="entry name" value="POLYISOPRENYL-TEICHOIC ACID--PEPTIDOGLYCAN TEICHOIC ACID TRANSFERASE TAGU"/>
    <property type="match status" value="1"/>
</dbReference>